<reference evidence="3" key="1">
    <citation type="submission" date="2012-10" db="EMBL/GenBank/DDBJ databases">
        <title>The complete genome sequence of Streptomyces collinus Tu 365.</title>
        <authorList>
            <person name="Ruckert C."/>
            <person name="Szczepanowski R."/>
            <person name="Goesmann A."/>
            <person name="Pross E.K."/>
            <person name="Musiol E.M."/>
            <person name="Blin K."/>
            <person name="Wohlleben W."/>
            <person name="Puhler A."/>
            <person name="Weber T."/>
            <person name="Kalinowski J."/>
        </authorList>
    </citation>
    <scope>NUCLEOTIDE SEQUENCE [LARGE SCALE GENOMIC DNA]</scope>
    <source>
        <strain evidence="3">DSM 40733 / Tue 365</strain>
    </source>
</reference>
<dbReference type="Proteomes" id="UP000015423">
    <property type="component" value="Chromosome"/>
</dbReference>
<sequence length="157" mass="17446">MRELLGLAADTAKGIPDDDRRPVITVVDHNPCSLYPVAGACLPTTVDQPVPIEMDPVRTWDTYTEQEARGQDGNASWQDEVLAAYINYLMYRQSQRTDPTLLTSSDDADVAKVKRLQHCKQGNVVGPLKPIMRPALWHYFSPLESDPDFTAGTQGKC</sequence>
<dbReference type="PATRIC" id="fig|1214242.5.peg.16"/>
<accession>S5V2L2</accession>
<dbReference type="AlphaFoldDB" id="S5V2L2"/>
<proteinExistence type="predicted"/>
<reference evidence="2 3" key="2">
    <citation type="journal article" date="2013" name="J. Biotechnol.">
        <title>Complete genome sequence of the kirromycin producer Streptomyces collinus Tu 365 consisting of a linear chromosome and two linear plasmids.</title>
        <authorList>
            <person name="Ruckert C."/>
            <person name="Szczepanowski R."/>
            <person name="Albersmeier A."/>
            <person name="Goesmann A."/>
            <person name="Iftime D."/>
            <person name="Musiol E.M."/>
            <person name="Blin K."/>
            <person name="Wohlleben W."/>
            <person name="Puhler A."/>
            <person name="Kalinowski J."/>
            <person name="Weber T."/>
        </authorList>
    </citation>
    <scope>NUCLEOTIDE SEQUENCE [LARGE SCALE GENOMIC DNA]</scope>
    <source>
        <strain evidence="3">DSM 40733 / Tue 365</strain>
        <strain evidence="2">Tu 365</strain>
    </source>
</reference>
<dbReference type="KEGG" id="sci:B446_00085"/>
<protein>
    <submittedName>
        <fullName evidence="2">Uncharacterized protein</fullName>
    </submittedName>
</protein>
<evidence type="ECO:0000313" key="2">
    <source>
        <dbReference type="EMBL" id="AGS73833.1"/>
    </source>
</evidence>
<dbReference type="KEGG" id="sci:B446_35205"/>
<gene>
    <name evidence="1" type="ORF">B446_00085</name>
    <name evidence="2" type="ORF">B446_35205</name>
</gene>
<evidence type="ECO:0000313" key="1">
    <source>
        <dbReference type="EMBL" id="AGS66861.1"/>
    </source>
</evidence>
<dbReference type="EMBL" id="CP006259">
    <property type="protein sequence ID" value="AGS66861.1"/>
    <property type="molecule type" value="Genomic_DNA"/>
</dbReference>
<evidence type="ECO:0000313" key="3">
    <source>
        <dbReference type="Proteomes" id="UP000015423"/>
    </source>
</evidence>
<name>S5V2L2_STRC3</name>
<dbReference type="EMBL" id="CP006259">
    <property type="protein sequence ID" value="AGS73833.1"/>
    <property type="molecule type" value="Genomic_DNA"/>
</dbReference>
<reference evidence="2" key="3">
    <citation type="submission" date="2015-08" db="EMBL/GenBank/DDBJ databases">
        <authorList>
            <person name="Weber T."/>
            <person name="Iftime D."/>
        </authorList>
    </citation>
    <scope>NUCLEOTIDE SEQUENCE</scope>
    <source>
        <strain evidence="2">Tu 365</strain>
    </source>
</reference>
<organism evidence="2 3">
    <name type="scientific">Streptomyces collinus (strain DSM 40733 / Tue 365)</name>
    <dbReference type="NCBI Taxonomy" id="1214242"/>
    <lineage>
        <taxon>Bacteria</taxon>
        <taxon>Bacillati</taxon>
        <taxon>Actinomycetota</taxon>
        <taxon>Actinomycetes</taxon>
        <taxon>Kitasatosporales</taxon>
        <taxon>Streptomycetaceae</taxon>
        <taxon>Streptomyces</taxon>
    </lineage>
</organism>
<dbReference type="HOGENOM" id="CLU_1676808_0_0_11"/>
<keyword evidence="3" id="KW-1185">Reference proteome</keyword>